<dbReference type="SMART" id="SM00850">
    <property type="entry name" value="LytTR"/>
    <property type="match status" value="1"/>
</dbReference>
<dbReference type="InterPro" id="IPR007492">
    <property type="entry name" value="LytTR_DNA-bd_dom"/>
</dbReference>
<comment type="caution">
    <text evidence="6">The sequence shown here is derived from an EMBL/GenBank/DDBJ whole genome shotgun (WGS) entry which is preliminary data.</text>
</comment>
<evidence type="ECO:0000313" key="7">
    <source>
        <dbReference type="Proteomes" id="UP001197875"/>
    </source>
</evidence>
<dbReference type="InterPro" id="IPR046947">
    <property type="entry name" value="LytR-like"/>
</dbReference>
<proteinExistence type="predicted"/>
<keyword evidence="7" id="KW-1185">Reference proteome</keyword>
<reference evidence="6 7" key="1">
    <citation type="submission" date="2021-10" db="EMBL/GenBank/DDBJ databases">
        <title>Anaerobic single-cell dispensing facilitates the cultivation of human gut bacteria.</title>
        <authorList>
            <person name="Afrizal A."/>
        </authorList>
    </citation>
    <scope>NUCLEOTIDE SEQUENCE [LARGE SCALE GENOMIC DNA]</scope>
    <source>
        <strain evidence="6 7">CLA-AA-H277</strain>
    </source>
</reference>
<dbReference type="Pfam" id="PF04397">
    <property type="entry name" value="LytTR"/>
    <property type="match status" value="1"/>
</dbReference>
<evidence type="ECO:0000259" key="4">
    <source>
        <dbReference type="PROSITE" id="PS50110"/>
    </source>
</evidence>
<keyword evidence="3" id="KW-0597">Phosphoprotein</keyword>
<dbReference type="Proteomes" id="UP001197875">
    <property type="component" value="Unassembled WGS sequence"/>
</dbReference>
<feature type="modified residue" description="4-aspartylphosphate" evidence="3">
    <location>
        <position position="52"/>
    </location>
</feature>
<dbReference type="Gene3D" id="2.40.50.1020">
    <property type="entry name" value="LytTr DNA-binding domain"/>
    <property type="match status" value="1"/>
</dbReference>
<evidence type="ECO:0000256" key="2">
    <source>
        <dbReference type="ARBA" id="ARBA00024867"/>
    </source>
</evidence>
<dbReference type="InterPro" id="IPR001789">
    <property type="entry name" value="Sig_transdc_resp-reg_receiver"/>
</dbReference>
<accession>A0AAE3DRP9</accession>
<evidence type="ECO:0000256" key="3">
    <source>
        <dbReference type="PROSITE-ProRule" id="PRU00169"/>
    </source>
</evidence>
<gene>
    <name evidence="6" type="ORF">LKD71_05065</name>
</gene>
<dbReference type="SUPFAM" id="SSF52172">
    <property type="entry name" value="CheY-like"/>
    <property type="match status" value="1"/>
</dbReference>
<evidence type="ECO:0000256" key="1">
    <source>
        <dbReference type="ARBA" id="ARBA00018672"/>
    </source>
</evidence>
<dbReference type="PROSITE" id="PS50930">
    <property type="entry name" value="HTH_LYTTR"/>
    <property type="match status" value="1"/>
</dbReference>
<dbReference type="RefSeq" id="WP_227614605.1">
    <property type="nucleotide sequence ID" value="NZ_JAJEPR010000006.1"/>
</dbReference>
<dbReference type="AlphaFoldDB" id="A0AAE3DRP9"/>
<evidence type="ECO:0000259" key="5">
    <source>
        <dbReference type="PROSITE" id="PS50930"/>
    </source>
</evidence>
<sequence length="231" mass="26968">MLNIAICDDSREDRKRLRKFLEETGFLVSIQEFESGEALLRLEESFPVIFLDIDMKGISGIETARLLRKKDKKAKIIYVTAYDDFREYAFSVHAFAYLVKPLDGEKIRQILKEAMEYTEEEVDVLLGFETETGFRKIGSRDILYLEYRNRKVRLVTLAGEFWLRESIGAMEKRLAPYGFYMPHKSFVVNFFHVKNLKGYDITMSDGSLVPLSQKKSSVFREELAVWLSEQI</sequence>
<dbReference type="EMBL" id="JAJEPR010000006">
    <property type="protein sequence ID" value="MCC2189188.1"/>
    <property type="molecule type" value="Genomic_DNA"/>
</dbReference>
<dbReference type="GO" id="GO:0003677">
    <property type="term" value="F:DNA binding"/>
    <property type="evidence" value="ECO:0007669"/>
    <property type="project" value="UniProtKB-KW"/>
</dbReference>
<dbReference type="GO" id="GO:0000156">
    <property type="term" value="F:phosphorelay response regulator activity"/>
    <property type="evidence" value="ECO:0007669"/>
    <property type="project" value="InterPro"/>
</dbReference>
<dbReference type="InterPro" id="IPR011006">
    <property type="entry name" value="CheY-like_superfamily"/>
</dbReference>
<comment type="function">
    <text evidence="2">May play the central regulatory role in sporulation. It may be an element of the effector pathway responsible for the activation of sporulation genes in response to nutritional stress. Spo0A may act in concert with spo0H (a sigma factor) to control the expression of some genes that are critical to the sporulation process.</text>
</comment>
<evidence type="ECO:0000313" key="6">
    <source>
        <dbReference type="EMBL" id="MCC2189188.1"/>
    </source>
</evidence>
<dbReference type="Gene3D" id="3.40.50.2300">
    <property type="match status" value="1"/>
</dbReference>
<organism evidence="6 7">
    <name type="scientific">Fusicatenibacter faecihominis</name>
    <dbReference type="NCBI Taxonomy" id="2881276"/>
    <lineage>
        <taxon>Bacteria</taxon>
        <taxon>Bacillati</taxon>
        <taxon>Bacillota</taxon>
        <taxon>Clostridia</taxon>
        <taxon>Lachnospirales</taxon>
        <taxon>Lachnospiraceae</taxon>
        <taxon>Fusicatenibacter</taxon>
    </lineage>
</organism>
<keyword evidence="6" id="KW-0238">DNA-binding</keyword>
<feature type="domain" description="Response regulatory" evidence="4">
    <location>
        <begin position="3"/>
        <end position="115"/>
    </location>
</feature>
<protein>
    <recommendedName>
        <fullName evidence="1">Stage 0 sporulation protein A homolog</fullName>
    </recommendedName>
</protein>
<feature type="domain" description="HTH LytTR-type" evidence="5">
    <location>
        <begin position="126"/>
        <end position="225"/>
    </location>
</feature>
<dbReference type="Pfam" id="PF00072">
    <property type="entry name" value="Response_reg"/>
    <property type="match status" value="1"/>
</dbReference>
<dbReference type="SMART" id="SM00448">
    <property type="entry name" value="REC"/>
    <property type="match status" value="1"/>
</dbReference>
<dbReference type="PROSITE" id="PS50110">
    <property type="entry name" value="RESPONSE_REGULATORY"/>
    <property type="match status" value="1"/>
</dbReference>
<dbReference type="PANTHER" id="PTHR37299">
    <property type="entry name" value="TRANSCRIPTIONAL REGULATOR-RELATED"/>
    <property type="match status" value="1"/>
</dbReference>
<dbReference type="PANTHER" id="PTHR37299:SF1">
    <property type="entry name" value="STAGE 0 SPORULATION PROTEIN A HOMOLOG"/>
    <property type="match status" value="1"/>
</dbReference>
<name>A0AAE3DRP9_9FIRM</name>